<feature type="transmembrane region" description="Helical" evidence="6">
    <location>
        <begin position="50"/>
        <end position="71"/>
    </location>
</feature>
<feature type="transmembrane region" description="Helical" evidence="6">
    <location>
        <begin position="131"/>
        <end position="155"/>
    </location>
</feature>
<dbReference type="PANTHER" id="PTHR42709">
    <property type="entry name" value="ALKALINE PHOSPHATASE LIKE PROTEIN"/>
    <property type="match status" value="1"/>
</dbReference>
<keyword evidence="9" id="KW-1185">Reference proteome</keyword>
<evidence type="ECO:0000256" key="1">
    <source>
        <dbReference type="ARBA" id="ARBA00004651"/>
    </source>
</evidence>
<comment type="subcellular location">
    <subcellularLocation>
        <location evidence="1">Cell membrane</location>
        <topology evidence="1">Multi-pass membrane protein</topology>
    </subcellularLocation>
</comment>
<comment type="caution">
    <text evidence="8">The sequence shown here is derived from an EMBL/GenBank/DDBJ whole genome shotgun (WGS) entry which is preliminary data.</text>
</comment>
<keyword evidence="2" id="KW-1003">Cell membrane</keyword>
<evidence type="ECO:0000256" key="2">
    <source>
        <dbReference type="ARBA" id="ARBA00022475"/>
    </source>
</evidence>
<evidence type="ECO:0000313" key="9">
    <source>
        <dbReference type="Proteomes" id="UP000628710"/>
    </source>
</evidence>
<dbReference type="InterPro" id="IPR051311">
    <property type="entry name" value="DedA_domain"/>
</dbReference>
<feature type="domain" description="VTT" evidence="7">
    <location>
        <begin position="45"/>
        <end position="150"/>
    </location>
</feature>
<dbReference type="Pfam" id="PF09335">
    <property type="entry name" value="VTT_dom"/>
    <property type="match status" value="1"/>
</dbReference>
<dbReference type="EMBL" id="JAEMNX010000001">
    <property type="protein sequence ID" value="MBJ7536229.1"/>
    <property type="molecule type" value="Genomic_DNA"/>
</dbReference>
<dbReference type="GO" id="GO:0005886">
    <property type="term" value="C:plasma membrane"/>
    <property type="evidence" value="ECO:0007669"/>
    <property type="project" value="UniProtKB-SubCell"/>
</dbReference>
<reference evidence="8" key="1">
    <citation type="submission" date="2020-12" db="EMBL/GenBank/DDBJ databases">
        <title>Marinomonas arctica sp. nov., a psychrotolerant bacterium isolated from the Arctic.</title>
        <authorList>
            <person name="Zhang Y."/>
        </authorList>
    </citation>
    <scope>NUCLEOTIDE SEQUENCE</scope>
    <source>
        <strain evidence="8">C1424</strain>
    </source>
</reference>
<evidence type="ECO:0000256" key="6">
    <source>
        <dbReference type="SAM" id="Phobius"/>
    </source>
</evidence>
<evidence type="ECO:0000256" key="4">
    <source>
        <dbReference type="ARBA" id="ARBA00022989"/>
    </source>
</evidence>
<dbReference type="InterPro" id="IPR032816">
    <property type="entry name" value="VTT_dom"/>
</dbReference>
<proteinExistence type="predicted"/>
<keyword evidence="5 6" id="KW-0472">Membrane</keyword>
<keyword evidence="3 6" id="KW-0812">Transmembrane</keyword>
<feature type="transmembrane region" description="Helical" evidence="6">
    <location>
        <begin position="101"/>
        <end position="125"/>
    </location>
</feature>
<name>A0A934MUR2_9GAMM</name>
<sequence>MIAELQAWLAAGHHSLGLMFVGIILLSYLLEDLAIVTAATLAAQDLMMPSFALLAIFIGIATGDLGLYALGHYGRTVRGLRYKALTNKYFKIVRKRLHQGAFWNLFLIRFIPGLRTVGFTLSGFFSIPLTVFLVSVLCATALWTGLVFTIIFYLGSSAWLQASQYQWVMIPLAFGVLFIANRAVNKSFSRGLL</sequence>
<evidence type="ECO:0000313" key="8">
    <source>
        <dbReference type="EMBL" id="MBJ7536229.1"/>
    </source>
</evidence>
<dbReference type="PANTHER" id="PTHR42709:SF6">
    <property type="entry name" value="UNDECAPRENYL PHOSPHATE TRANSPORTER A"/>
    <property type="match status" value="1"/>
</dbReference>
<dbReference type="AlphaFoldDB" id="A0A934MUR2"/>
<feature type="transmembrane region" description="Helical" evidence="6">
    <location>
        <begin position="7"/>
        <end position="30"/>
    </location>
</feature>
<evidence type="ECO:0000256" key="5">
    <source>
        <dbReference type="ARBA" id="ARBA00023136"/>
    </source>
</evidence>
<gene>
    <name evidence="8" type="ORF">I8J31_00900</name>
</gene>
<evidence type="ECO:0000259" key="7">
    <source>
        <dbReference type="Pfam" id="PF09335"/>
    </source>
</evidence>
<evidence type="ECO:0000256" key="3">
    <source>
        <dbReference type="ARBA" id="ARBA00022692"/>
    </source>
</evidence>
<keyword evidence="4 6" id="KW-1133">Transmembrane helix</keyword>
<feature type="transmembrane region" description="Helical" evidence="6">
    <location>
        <begin position="167"/>
        <end position="184"/>
    </location>
</feature>
<dbReference type="RefSeq" id="WP_199466303.1">
    <property type="nucleotide sequence ID" value="NZ_JAEMNX010000001.1"/>
</dbReference>
<protein>
    <submittedName>
        <fullName evidence="8">DedA family protein</fullName>
    </submittedName>
</protein>
<accession>A0A934MUR2</accession>
<dbReference type="Proteomes" id="UP000628710">
    <property type="component" value="Unassembled WGS sequence"/>
</dbReference>
<organism evidence="8 9">
    <name type="scientific">Marinomonas transparens</name>
    <dbReference type="NCBI Taxonomy" id="2795388"/>
    <lineage>
        <taxon>Bacteria</taxon>
        <taxon>Pseudomonadati</taxon>
        <taxon>Pseudomonadota</taxon>
        <taxon>Gammaproteobacteria</taxon>
        <taxon>Oceanospirillales</taxon>
        <taxon>Oceanospirillaceae</taxon>
        <taxon>Marinomonas</taxon>
    </lineage>
</organism>